<protein>
    <submittedName>
        <fullName evidence="1">Uncharacterized protein</fullName>
    </submittedName>
</protein>
<dbReference type="AlphaFoldDB" id="A0A371E521"/>
<gene>
    <name evidence="1" type="ORF">CR513_60668</name>
</gene>
<comment type="caution">
    <text evidence="1">The sequence shown here is derived from an EMBL/GenBank/DDBJ whole genome shotgun (WGS) entry which is preliminary data.</text>
</comment>
<reference evidence="1" key="1">
    <citation type="submission" date="2018-05" db="EMBL/GenBank/DDBJ databases">
        <title>Draft genome of Mucuna pruriens seed.</title>
        <authorList>
            <person name="Nnadi N.E."/>
            <person name="Vos R."/>
            <person name="Hasami M.H."/>
            <person name="Devisetty U.K."/>
            <person name="Aguiy J.C."/>
        </authorList>
    </citation>
    <scope>NUCLEOTIDE SEQUENCE [LARGE SCALE GENOMIC DNA]</scope>
    <source>
        <strain evidence="1">JCA_2017</strain>
    </source>
</reference>
<name>A0A371E521_MUCPR</name>
<dbReference type="EMBL" id="QJKJ01016336">
    <property type="protein sequence ID" value="RDX61128.1"/>
    <property type="molecule type" value="Genomic_DNA"/>
</dbReference>
<evidence type="ECO:0000313" key="1">
    <source>
        <dbReference type="EMBL" id="RDX61128.1"/>
    </source>
</evidence>
<feature type="non-terminal residue" evidence="1">
    <location>
        <position position="1"/>
    </location>
</feature>
<evidence type="ECO:0000313" key="2">
    <source>
        <dbReference type="Proteomes" id="UP000257109"/>
    </source>
</evidence>
<keyword evidence="2" id="KW-1185">Reference proteome</keyword>
<proteinExistence type="predicted"/>
<accession>A0A371E521</accession>
<organism evidence="1 2">
    <name type="scientific">Mucuna pruriens</name>
    <name type="common">Velvet bean</name>
    <name type="synonym">Dolichos pruriens</name>
    <dbReference type="NCBI Taxonomy" id="157652"/>
    <lineage>
        <taxon>Eukaryota</taxon>
        <taxon>Viridiplantae</taxon>
        <taxon>Streptophyta</taxon>
        <taxon>Embryophyta</taxon>
        <taxon>Tracheophyta</taxon>
        <taxon>Spermatophyta</taxon>
        <taxon>Magnoliopsida</taxon>
        <taxon>eudicotyledons</taxon>
        <taxon>Gunneridae</taxon>
        <taxon>Pentapetalae</taxon>
        <taxon>rosids</taxon>
        <taxon>fabids</taxon>
        <taxon>Fabales</taxon>
        <taxon>Fabaceae</taxon>
        <taxon>Papilionoideae</taxon>
        <taxon>50 kb inversion clade</taxon>
        <taxon>NPAAA clade</taxon>
        <taxon>indigoferoid/millettioid clade</taxon>
        <taxon>Phaseoleae</taxon>
        <taxon>Mucuna</taxon>
    </lineage>
</organism>
<sequence>MGKTPYQLTYEINAMISVKIDEPSQRRSSFDPFENLSALRVDFDLVEEAREQACIQHAAYRQQGAHRYNSNVRP</sequence>
<dbReference type="Proteomes" id="UP000257109">
    <property type="component" value="Unassembled WGS sequence"/>
</dbReference>